<dbReference type="InterPro" id="IPR010583">
    <property type="entry name" value="MipA"/>
</dbReference>
<proteinExistence type="inferred from homology"/>
<keyword evidence="4" id="KW-0472">Membrane</keyword>
<dbReference type="PANTHER" id="PTHR38776:SF1">
    <property type="entry name" value="MLTA-INTERACTING PROTEIN-RELATED"/>
    <property type="match status" value="1"/>
</dbReference>
<evidence type="ECO:0000256" key="2">
    <source>
        <dbReference type="ARBA" id="ARBA00005722"/>
    </source>
</evidence>
<feature type="signal peptide" evidence="6">
    <location>
        <begin position="1"/>
        <end position="30"/>
    </location>
</feature>
<keyword evidence="3 6" id="KW-0732">Signal</keyword>
<gene>
    <name evidence="7" type="ORF">CK240_10015</name>
</gene>
<reference evidence="7 8" key="1">
    <citation type="submission" date="2017-09" db="EMBL/GenBank/DDBJ databases">
        <title>Paracoccus alkalisoli sp. nov., isolated from saline alkaline soil.</title>
        <authorList>
            <person name="Dong X."/>
            <person name="Zhang G."/>
        </authorList>
    </citation>
    <scope>NUCLEOTIDE SEQUENCE [LARGE SCALE GENOMIC DNA]</scope>
    <source>
        <strain evidence="7 8">WN007</strain>
    </source>
</reference>
<evidence type="ECO:0000256" key="1">
    <source>
        <dbReference type="ARBA" id="ARBA00004442"/>
    </source>
</evidence>
<evidence type="ECO:0000256" key="6">
    <source>
        <dbReference type="SAM" id="SignalP"/>
    </source>
</evidence>
<protein>
    <submittedName>
        <fullName evidence="7">Structural protein MipA</fullName>
    </submittedName>
</protein>
<evidence type="ECO:0000256" key="4">
    <source>
        <dbReference type="ARBA" id="ARBA00023136"/>
    </source>
</evidence>
<sequence length="259" mass="27568">MLALNPGDIPMRASLPLLLAALAMPLSAQAQEGWGVAADIGLGAEIEPDWPGSGDMEASPWIIFRNLDVTAPGQPATRDGSSDGLRIVPTVNWRGGRDPGDSDVLTGLDDIDRTIEAGVRFRYTRGPASGYLVVRKGFGGHDGLVGAVGATYRIAPNERLTLWPGIEGKFGDEHFTRTFFGVSGDESARSGYEAYSPDGGFYAVGASLEARYALTPALALVGEVEYSRLTGDAADAPFVEDKDQPALRLGLVHRFSLRF</sequence>
<feature type="chain" id="PRO_5012855766" evidence="6">
    <location>
        <begin position="31"/>
        <end position="259"/>
    </location>
</feature>
<dbReference type="GO" id="GO:0009279">
    <property type="term" value="C:cell outer membrane"/>
    <property type="evidence" value="ECO:0007669"/>
    <property type="project" value="UniProtKB-SubCell"/>
</dbReference>
<dbReference type="OrthoDB" id="5462484at2"/>
<dbReference type="EMBL" id="NSJZ01000007">
    <property type="protein sequence ID" value="PAU97092.1"/>
    <property type="molecule type" value="Genomic_DNA"/>
</dbReference>
<name>A0A2A2GK11_9RHOB</name>
<evidence type="ECO:0000256" key="3">
    <source>
        <dbReference type="ARBA" id="ARBA00022729"/>
    </source>
</evidence>
<dbReference type="Pfam" id="PF06629">
    <property type="entry name" value="MipA"/>
    <property type="match status" value="1"/>
</dbReference>
<evidence type="ECO:0000313" key="7">
    <source>
        <dbReference type="EMBL" id="PAU97092.1"/>
    </source>
</evidence>
<evidence type="ECO:0000313" key="8">
    <source>
        <dbReference type="Proteomes" id="UP000218023"/>
    </source>
</evidence>
<comment type="caution">
    <text evidence="7">The sequence shown here is derived from an EMBL/GenBank/DDBJ whole genome shotgun (WGS) entry which is preliminary data.</text>
</comment>
<keyword evidence="5" id="KW-0998">Cell outer membrane</keyword>
<dbReference type="Proteomes" id="UP000218023">
    <property type="component" value="Unassembled WGS sequence"/>
</dbReference>
<comment type="similarity">
    <text evidence="2">Belongs to the MipA/OmpV family.</text>
</comment>
<organism evidence="7 8">
    <name type="scientific">Paracoccus salipaludis</name>
    <dbReference type="NCBI Taxonomy" id="2032623"/>
    <lineage>
        <taxon>Bacteria</taxon>
        <taxon>Pseudomonadati</taxon>
        <taxon>Pseudomonadota</taxon>
        <taxon>Alphaproteobacteria</taxon>
        <taxon>Rhodobacterales</taxon>
        <taxon>Paracoccaceae</taxon>
        <taxon>Paracoccus</taxon>
    </lineage>
</organism>
<accession>A0A2A2GK11</accession>
<keyword evidence="8" id="KW-1185">Reference proteome</keyword>
<dbReference type="AlphaFoldDB" id="A0A2A2GK11"/>
<dbReference type="PANTHER" id="PTHR38776">
    <property type="entry name" value="MLTA-INTERACTING PROTEIN-RELATED"/>
    <property type="match status" value="1"/>
</dbReference>
<comment type="subcellular location">
    <subcellularLocation>
        <location evidence="1">Cell outer membrane</location>
    </subcellularLocation>
</comment>
<evidence type="ECO:0000256" key="5">
    <source>
        <dbReference type="ARBA" id="ARBA00023237"/>
    </source>
</evidence>